<feature type="compositionally biased region" description="Low complexity" evidence="1">
    <location>
        <begin position="65"/>
        <end position="82"/>
    </location>
</feature>
<feature type="region of interest" description="Disordered" evidence="1">
    <location>
        <begin position="1"/>
        <end position="85"/>
    </location>
</feature>
<dbReference type="AlphaFoldDB" id="B8BS93"/>
<feature type="compositionally biased region" description="Low complexity" evidence="1">
    <location>
        <begin position="15"/>
        <end position="31"/>
    </location>
</feature>
<dbReference type="PaxDb" id="35128-Thaps1904"/>
<feature type="compositionally biased region" description="Polar residues" evidence="1">
    <location>
        <begin position="288"/>
        <end position="300"/>
    </location>
</feature>
<feature type="region of interest" description="Disordered" evidence="1">
    <location>
        <begin position="288"/>
        <end position="371"/>
    </location>
</feature>
<evidence type="ECO:0000256" key="1">
    <source>
        <dbReference type="SAM" id="MobiDB-lite"/>
    </source>
</evidence>
<organism evidence="2 3">
    <name type="scientific">Thalassiosira pseudonana</name>
    <name type="common">Marine diatom</name>
    <name type="synonym">Cyclotella nana</name>
    <dbReference type="NCBI Taxonomy" id="35128"/>
    <lineage>
        <taxon>Eukaryota</taxon>
        <taxon>Sar</taxon>
        <taxon>Stramenopiles</taxon>
        <taxon>Ochrophyta</taxon>
        <taxon>Bacillariophyta</taxon>
        <taxon>Coscinodiscophyceae</taxon>
        <taxon>Thalassiosirophycidae</taxon>
        <taxon>Thalassiosirales</taxon>
        <taxon>Thalassiosiraceae</taxon>
        <taxon>Thalassiosira</taxon>
    </lineage>
</organism>
<gene>
    <name evidence="2" type="ORF">THAPSDRAFT_1904</name>
</gene>
<feature type="compositionally biased region" description="Polar residues" evidence="1">
    <location>
        <begin position="37"/>
        <end position="58"/>
    </location>
</feature>
<dbReference type="KEGG" id="tps:THAPSDRAFT_1904"/>
<dbReference type="RefSeq" id="XP_002287039.1">
    <property type="nucleotide sequence ID" value="XM_002287003.1"/>
</dbReference>
<dbReference type="Proteomes" id="UP000001449">
    <property type="component" value="Chromosome 1"/>
</dbReference>
<dbReference type="InParanoid" id="B8BS93"/>
<evidence type="ECO:0000313" key="2">
    <source>
        <dbReference type="EMBL" id="EED96680.1"/>
    </source>
</evidence>
<dbReference type="HOGENOM" id="CLU_352169_0_0_1"/>
<feature type="compositionally biased region" description="Polar residues" evidence="1">
    <location>
        <begin position="322"/>
        <end position="338"/>
    </location>
</feature>
<evidence type="ECO:0000313" key="3">
    <source>
        <dbReference type="Proteomes" id="UP000001449"/>
    </source>
</evidence>
<keyword evidence="3" id="KW-1185">Reference proteome</keyword>
<proteinExistence type="predicted"/>
<accession>B8BS93</accession>
<reference evidence="2 3" key="2">
    <citation type="journal article" date="2008" name="Nature">
        <title>The Phaeodactylum genome reveals the evolutionary history of diatom genomes.</title>
        <authorList>
            <person name="Bowler C."/>
            <person name="Allen A.E."/>
            <person name="Badger J.H."/>
            <person name="Grimwood J."/>
            <person name="Jabbari K."/>
            <person name="Kuo A."/>
            <person name="Maheswari U."/>
            <person name="Martens C."/>
            <person name="Maumus F."/>
            <person name="Otillar R.P."/>
            <person name="Rayko E."/>
            <person name="Salamov A."/>
            <person name="Vandepoele K."/>
            <person name="Beszteri B."/>
            <person name="Gruber A."/>
            <person name="Heijde M."/>
            <person name="Katinka M."/>
            <person name="Mock T."/>
            <person name="Valentin K."/>
            <person name="Verret F."/>
            <person name="Berges J.A."/>
            <person name="Brownlee C."/>
            <person name="Cadoret J.P."/>
            <person name="Chiovitti A."/>
            <person name="Choi C.J."/>
            <person name="Coesel S."/>
            <person name="De Martino A."/>
            <person name="Detter J.C."/>
            <person name="Durkin C."/>
            <person name="Falciatore A."/>
            <person name="Fournet J."/>
            <person name="Haruta M."/>
            <person name="Huysman M.J."/>
            <person name="Jenkins B.D."/>
            <person name="Jiroutova K."/>
            <person name="Jorgensen R.E."/>
            <person name="Joubert Y."/>
            <person name="Kaplan A."/>
            <person name="Kroger N."/>
            <person name="Kroth P.G."/>
            <person name="La Roche J."/>
            <person name="Lindquist E."/>
            <person name="Lommer M."/>
            <person name="Martin-Jezequel V."/>
            <person name="Lopez P.J."/>
            <person name="Lucas S."/>
            <person name="Mangogna M."/>
            <person name="McGinnis K."/>
            <person name="Medlin L.K."/>
            <person name="Montsant A."/>
            <person name="Oudot-Le Secq M.P."/>
            <person name="Napoli C."/>
            <person name="Obornik M."/>
            <person name="Parker M.S."/>
            <person name="Petit J.L."/>
            <person name="Porcel B.M."/>
            <person name="Poulsen N."/>
            <person name="Robison M."/>
            <person name="Rychlewski L."/>
            <person name="Rynearson T.A."/>
            <person name="Schmutz J."/>
            <person name="Shapiro H."/>
            <person name="Siaut M."/>
            <person name="Stanley M."/>
            <person name="Sussman M.R."/>
            <person name="Taylor A.R."/>
            <person name="Vardi A."/>
            <person name="von Dassow P."/>
            <person name="Vyverman W."/>
            <person name="Willis A."/>
            <person name="Wyrwicz L.S."/>
            <person name="Rokhsar D.S."/>
            <person name="Weissenbach J."/>
            <person name="Armbrust E.V."/>
            <person name="Green B.R."/>
            <person name="Van de Peer Y."/>
            <person name="Grigoriev I.V."/>
        </authorList>
    </citation>
    <scope>NUCLEOTIDE SEQUENCE [LARGE SCALE GENOMIC DNA]</scope>
    <source>
        <strain evidence="2 3">CCMP1335</strain>
    </source>
</reference>
<name>B8BS93_THAPS</name>
<dbReference type="EMBL" id="CM000638">
    <property type="protein sequence ID" value="EED96680.1"/>
    <property type="molecule type" value="Genomic_DNA"/>
</dbReference>
<feature type="compositionally biased region" description="Polar residues" evidence="1">
    <location>
        <begin position="347"/>
        <end position="361"/>
    </location>
</feature>
<feature type="region of interest" description="Disordered" evidence="1">
    <location>
        <begin position="233"/>
        <end position="254"/>
    </location>
</feature>
<feature type="compositionally biased region" description="Basic and acidic residues" evidence="1">
    <location>
        <begin position="1"/>
        <end position="11"/>
    </location>
</feature>
<protein>
    <submittedName>
        <fullName evidence="2">Uncharacterized protein</fullName>
    </submittedName>
</protein>
<sequence>MRNRQEARRNGACDATTSTAQSSLVSSAAASRFDGDTSGNSSGRQPNASLASQQQPYQTREDVSAIRSSAHSAISSPSSNSSHDVERRFMKLSKLLASKHSSQHRPSAAYTQCLLQETIPTRSQRQEYYLSLQRNVAYLPMFPVPNEHPSFAITRYVEREFGPLLAREMDGGSRWSGNADTSLFASRSPPVECVVGLMFPPPSSSSVHPTNDTNTQQSWQGNAFSLHAISPMSPGSAGHHALPTPRVSNGGDDIKSATPKLSIHIPPFSPHDRVGSSILSATPMTALLTSPNSTASRTNQTISQPTSSPPPQPLPFFISPSRQPASAQRVTTSSSLRETSILKRSSDPSASLESEDYSTCSLGRGHNISNREEKKKDRVTFGVYDDGYYAANKDDTEKTKKSSSKLMTSALPRKKKPPSYLQLYIKCERSEPFFQPHRSKNTNDDMDIVTWYRNVENHVTADRTLVVKGTTSLFELIQGIVTSFGLNENDINGEDSTTTSLGCYNGICFVSDIKSTISRTTSQTQLTPLPIPGFYYKYVERSLTSDNTNSKRGSTVLSNDPAGLQRTLVAQLLDKPIYPSSSSSCISSSGNRSRMALVYCTPKRQAYASCRTEIGTMPETIYHFQILLEGIVDESDLTSSFQSQTALRCVRSTGGVQGGSLVDSPEEIDDLNRKLWGDKEVVGLVSPSSNRAEDREHILDYLALPLFDETGTQALKEFVVDRCLYNLYSGKISMEMARHTQQTVHVVQGTSDWLTRQVEGLAKTVANGANAVCSLDDELGEEFDAAVSRMMLGRDKSKW</sequence>
<reference evidence="2 3" key="1">
    <citation type="journal article" date="2004" name="Science">
        <title>The genome of the diatom Thalassiosira pseudonana: ecology, evolution, and metabolism.</title>
        <authorList>
            <person name="Armbrust E.V."/>
            <person name="Berges J.A."/>
            <person name="Bowler C."/>
            <person name="Green B.R."/>
            <person name="Martinez D."/>
            <person name="Putnam N.H."/>
            <person name="Zhou S."/>
            <person name="Allen A.E."/>
            <person name="Apt K.E."/>
            <person name="Bechner M."/>
            <person name="Brzezinski M.A."/>
            <person name="Chaal B.K."/>
            <person name="Chiovitti A."/>
            <person name="Davis A.K."/>
            <person name="Demarest M.S."/>
            <person name="Detter J.C."/>
            <person name="Glavina T."/>
            <person name="Goodstein D."/>
            <person name="Hadi M.Z."/>
            <person name="Hellsten U."/>
            <person name="Hildebrand M."/>
            <person name="Jenkins B.D."/>
            <person name="Jurka J."/>
            <person name="Kapitonov V.V."/>
            <person name="Kroger N."/>
            <person name="Lau W.W."/>
            <person name="Lane T.W."/>
            <person name="Larimer F.W."/>
            <person name="Lippmeier J.C."/>
            <person name="Lucas S."/>
            <person name="Medina M."/>
            <person name="Montsant A."/>
            <person name="Obornik M."/>
            <person name="Parker M.S."/>
            <person name="Palenik B."/>
            <person name="Pazour G.J."/>
            <person name="Richardson P.M."/>
            <person name="Rynearson T.A."/>
            <person name="Saito M.A."/>
            <person name="Schwartz D.C."/>
            <person name="Thamatrakoln K."/>
            <person name="Valentin K."/>
            <person name="Vardi A."/>
            <person name="Wilkerson F.P."/>
            <person name="Rokhsar D.S."/>
        </authorList>
    </citation>
    <scope>NUCLEOTIDE SEQUENCE [LARGE SCALE GENOMIC DNA]</scope>
    <source>
        <strain evidence="2 3">CCMP1335</strain>
    </source>
</reference>
<dbReference type="GeneID" id="7449780"/>